<protein>
    <submittedName>
        <fullName evidence="1">Uncharacterized protein</fullName>
    </submittedName>
</protein>
<name>A0A087CTG2_9BIFI</name>
<gene>
    <name evidence="1" type="ORF">BSAE_1675</name>
</gene>
<organism evidence="1 2">
    <name type="scientific">Bifidobacterium pullorum subsp. saeculare DSM 6531 = LMG 14934</name>
    <dbReference type="NCBI Taxonomy" id="1437611"/>
    <lineage>
        <taxon>Bacteria</taxon>
        <taxon>Bacillati</taxon>
        <taxon>Actinomycetota</taxon>
        <taxon>Actinomycetes</taxon>
        <taxon>Bifidobacteriales</taxon>
        <taxon>Bifidobacteriaceae</taxon>
        <taxon>Bifidobacterium</taxon>
    </lineage>
</organism>
<comment type="caution">
    <text evidence="1">The sequence shown here is derived from an EMBL/GenBank/DDBJ whole genome shotgun (WGS) entry which is preliminary data.</text>
</comment>
<proteinExistence type="predicted"/>
<evidence type="ECO:0000313" key="2">
    <source>
        <dbReference type="Proteomes" id="UP000029040"/>
    </source>
</evidence>
<evidence type="ECO:0000313" key="1">
    <source>
        <dbReference type="EMBL" id="KFI86562.1"/>
    </source>
</evidence>
<dbReference type="Proteomes" id="UP000029040">
    <property type="component" value="Unassembled WGS sequence"/>
</dbReference>
<reference evidence="1 2" key="1">
    <citation type="submission" date="2014-03" db="EMBL/GenBank/DDBJ databases">
        <title>Genomics of Bifidobacteria.</title>
        <authorList>
            <person name="Ventura M."/>
            <person name="Milani C."/>
            <person name="Lugli G.A."/>
        </authorList>
    </citation>
    <scope>NUCLEOTIDE SEQUENCE [LARGE SCALE GENOMIC DNA]</scope>
    <source>
        <strain evidence="1 2">LMG 14934</strain>
    </source>
</reference>
<accession>A0A087CTG2</accession>
<sequence length="71" mass="8076">MHRESGSYFHFLLGGWLYEKSIEYVIGPVLCWTPMSKACPQVYFWLTGPLWCCLSSSQGGRVGVVTKCWTP</sequence>
<dbReference type="AlphaFoldDB" id="A0A087CTG2"/>
<dbReference type="EMBL" id="JGZM01000006">
    <property type="protein sequence ID" value="KFI86562.1"/>
    <property type="molecule type" value="Genomic_DNA"/>
</dbReference>